<dbReference type="GO" id="GO:0008010">
    <property type="term" value="F:structural constituent of chitin-based larval cuticle"/>
    <property type="evidence" value="ECO:0007669"/>
    <property type="project" value="TreeGrafter"/>
</dbReference>
<protein>
    <submittedName>
        <fullName evidence="5">Cuticular protein 10</fullName>
    </submittedName>
</protein>
<dbReference type="PANTHER" id="PTHR10380">
    <property type="entry name" value="CUTICLE PROTEIN"/>
    <property type="match status" value="1"/>
</dbReference>
<dbReference type="PANTHER" id="PTHR10380:SF173">
    <property type="entry name" value="CUTICULAR PROTEIN 47EF, ISOFORM C-RELATED"/>
    <property type="match status" value="1"/>
</dbReference>
<dbReference type="PRINTS" id="PR00947">
    <property type="entry name" value="CUTICLE"/>
</dbReference>
<feature type="compositionally biased region" description="Polar residues" evidence="3">
    <location>
        <begin position="87"/>
        <end position="101"/>
    </location>
</feature>
<evidence type="ECO:0000256" key="3">
    <source>
        <dbReference type="SAM" id="MobiDB-lite"/>
    </source>
</evidence>
<sequence>MNSKIILSICLGLVIGISGQRVETRPSSKSSPAVPPSPQASSGSPPKDQATIVRQSQDINPDGSHSSQWETSDGIVVQETGVVKNAGQENETQSVQGSASWTAPDGQKISISWTADENGAVFAGDHLPTPPPTQPIPEIIQRAIDWAAKNPSPDYKKE</sequence>
<gene>
    <name evidence="5" type="primary">CPR10</name>
</gene>
<dbReference type="InterPro" id="IPR050468">
    <property type="entry name" value="Cuticle_Struct_Prot"/>
</dbReference>
<proteinExistence type="evidence at transcript level"/>
<dbReference type="EMBL" id="MK632958">
    <property type="protein sequence ID" value="QGT33363.1"/>
    <property type="molecule type" value="mRNA"/>
</dbReference>
<evidence type="ECO:0000313" key="5">
    <source>
        <dbReference type="EMBL" id="QGT33363.1"/>
    </source>
</evidence>
<accession>A0A650DLF5</accession>
<dbReference type="GO" id="GO:0062129">
    <property type="term" value="C:chitin-based extracellular matrix"/>
    <property type="evidence" value="ECO:0007669"/>
    <property type="project" value="TreeGrafter"/>
</dbReference>
<organism evidence="5">
    <name type="scientific">Microplitis mediator</name>
    <dbReference type="NCBI Taxonomy" id="375433"/>
    <lineage>
        <taxon>Eukaryota</taxon>
        <taxon>Metazoa</taxon>
        <taxon>Ecdysozoa</taxon>
        <taxon>Arthropoda</taxon>
        <taxon>Hexapoda</taxon>
        <taxon>Insecta</taxon>
        <taxon>Pterygota</taxon>
        <taxon>Neoptera</taxon>
        <taxon>Endopterygota</taxon>
        <taxon>Hymenoptera</taxon>
        <taxon>Apocrita</taxon>
        <taxon>Ichneumonoidea</taxon>
        <taxon>Braconidae</taxon>
        <taxon>Microgastrinae</taxon>
        <taxon>Microplitis</taxon>
    </lineage>
</organism>
<keyword evidence="4" id="KW-0732">Signal</keyword>
<evidence type="ECO:0000256" key="4">
    <source>
        <dbReference type="SAM" id="SignalP"/>
    </source>
</evidence>
<dbReference type="Pfam" id="PF00379">
    <property type="entry name" value="Chitin_bind_4"/>
    <property type="match status" value="1"/>
</dbReference>
<dbReference type="InterPro" id="IPR000618">
    <property type="entry name" value="Insect_cuticle"/>
</dbReference>
<evidence type="ECO:0000256" key="1">
    <source>
        <dbReference type="ARBA" id="ARBA00022460"/>
    </source>
</evidence>
<feature type="chain" id="PRO_5024969332" evidence="4">
    <location>
        <begin position="20"/>
        <end position="158"/>
    </location>
</feature>
<reference evidence="5" key="1">
    <citation type="submission" date="2019-03" db="EMBL/GenBank/DDBJ databases">
        <title>Identification and temporal expression profiling of cuticular proteins in an endoparasitoid wasp, Microplitis mediator.</title>
        <authorList>
            <person name="Volovych O."/>
            <person name="Lin Z."/>
            <person name="Du J."/>
            <person name="Jiang H."/>
            <person name="Zou Z."/>
        </authorList>
    </citation>
    <scope>NUCLEOTIDE SEQUENCE</scope>
</reference>
<keyword evidence="1 2" id="KW-0193">Cuticle</keyword>
<evidence type="ECO:0000256" key="2">
    <source>
        <dbReference type="PROSITE-ProRule" id="PRU00497"/>
    </source>
</evidence>
<dbReference type="PROSITE" id="PS51155">
    <property type="entry name" value="CHIT_BIND_RR_2"/>
    <property type="match status" value="1"/>
</dbReference>
<dbReference type="AlphaFoldDB" id="A0A650DLF5"/>
<name>A0A650DLF5_9HYME</name>
<feature type="signal peptide" evidence="4">
    <location>
        <begin position="1"/>
        <end position="19"/>
    </location>
</feature>
<feature type="compositionally biased region" description="Polar residues" evidence="3">
    <location>
        <begin position="52"/>
        <end position="71"/>
    </location>
</feature>
<feature type="region of interest" description="Disordered" evidence="3">
    <location>
        <begin position="21"/>
        <end position="106"/>
    </location>
</feature>